<proteinExistence type="predicted"/>
<sequence length="35" mass="3814">MLVLRPEASPKRAKMPLVTSISVGVRRMNKTTSSA</sequence>
<reference evidence="1" key="1">
    <citation type="submission" date="2014-09" db="EMBL/GenBank/DDBJ databases">
        <authorList>
            <person name="Magalhaes I.L.F."/>
            <person name="Oliveira U."/>
            <person name="Santos F.R."/>
            <person name="Vidigal T.H.D.A."/>
            <person name="Brescovit A.D."/>
            <person name="Santos A.J."/>
        </authorList>
    </citation>
    <scope>NUCLEOTIDE SEQUENCE</scope>
    <source>
        <tissue evidence="1">Shoot tissue taken approximately 20 cm above the soil surface</tissue>
    </source>
</reference>
<reference evidence="1" key="2">
    <citation type="journal article" date="2015" name="Data Brief">
        <title>Shoot transcriptome of the giant reed, Arundo donax.</title>
        <authorList>
            <person name="Barrero R.A."/>
            <person name="Guerrero F.D."/>
            <person name="Moolhuijzen P."/>
            <person name="Goolsby J.A."/>
            <person name="Tidwell J."/>
            <person name="Bellgard S.E."/>
            <person name="Bellgard M.I."/>
        </authorList>
    </citation>
    <scope>NUCLEOTIDE SEQUENCE</scope>
    <source>
        <tissue evidence="1">Shoot tissue taken approximately 20 cm above the soil surface</tissue>
    </source>
</reference>
<dbReference type="AlphaFoldDB" id="A0A0A8ZL16"/>
<dbReference type="EMBL" id="GBRH01258399">
    <property type="protein sequence ID" value="JAD39496.1"/>
    <property type="molecule type" value="Transcribed_RNA"/>
</dbReference>
<name>A0A0A8ZL16_ARUDO</name>
<organism evidence="1">
    <name type="scientific">Arundo donax</name>
    <name type="common">Giant reed</name>
    <name type="synonym">Donax arundinaceus</name>
    <dbReference type="NCBI Taxonomy" id="35708"/>
    <lineage>
        <taxon>Eukaryota</taxon>
        <taxon>Viridiplantae</taxon>
        <taxon>Streptophyta</taxon>
        <taxon>Embryophyta</taxon>
        <taxon>Tracheophyta</taxon>
        <taxon>Spermatophyta</taxon>
        <taxon>Magnoliopsida</taxon>
        <taxon>Liliopsida</taxon>
        <taxon>Poales</taxon>
        <taxon>Poaceae</taxon>
        <taxon>PACMAD clade</taxon>
        <taxon>Arundinoideae</taxon>
        <taxon>Arundineae</taxon>
        <taxon>Arundo</taxon>
    </lineage>
</organism>
<evidence type="ECO:0000313" key="1">
    <source>
        <dbReference type="EMBL" id="JAD39496.1"/>
    </source>
</evidence>
<protein>
    <submittedName>
        <fullName evidence="1">Uncharacterized protein</fullName>
    </submittedName>
</protein>
<accession>A0A0A8ZL16</accession>